<feature type="non-terminal residue" evidence="2">
    <location>
        <position position="1"/>
    </location>
</feature>
<reference evidence="2" key="1">
    <citation type="submission" date="2024-05" db="EMBL/GenBank/DDBJ databases">
        <title>30 novel species of actinomycetes from the DSMZ collection.</title>
        <authorList>
            <person name="Nouioui I."/>
        </authorList>
    </citation>
    <scope>NUCLEOTIDE SEQUENCE</scope>
    <source>
        <strain evidence="2">DSM 40712</strain>
    </source>
</reference>
<organism evidence="2 3">
    <name type="scientific">Streptomyces lancefieldiae</name>
    <dbReference type="NCBI Taxonomy" id="3075520"/>
    <lineage>
        <taxon>Bacteria</taxon>
        <taxon>Bacillati</taxon>
        <taxon>Actinomycetota</taxon>
        <taxon>Actinomycetes</taxon>
        <taxon>Kitasatosporales</taxon>
        <taxon>Streptomycetaceae</taxon>
        <taxon>Streptomyces</taxon>
    </lineage>
</organism>
<dbReference type="RefSeq" id="WP_311586567.1">
    <property type="nucleotide sequence ID" value="NZ_JAVRFH010000456.1"/>
</dbReference>
<dbReference type="Pfam" id="PF13358">
    <property type="entry name" value="DDE_3"/>
    <property type="match status" value="1"/>
</dbReference>
<dbReference type="Proteomes" id="UP001180724">
    <property type="component" value="Unassembled WGS sequence"/>
</dbReference>
<evidence type="ECO:0000313" key="3">
    <source>
        <dbReference type="Proteomes" id="UP001180724"/>
    </source>
</evidence>
<gene>
    <name evidence="2" type="ORF">RM812_42945</name>
</gene>
<name>A0ABU3B314_9ACTN</name>
<feature type="domain" description="Tc1-like transposase DDE" evidence="1">
    <location>
        <begin position="4"/>
        <end position="42"/>
    </location>
</feature>
<comment type="caution">
    <text evidence="2">The sequence shown here is derived from an EMBL/GenBank/DDBJ whole genome shotgun (WGS) entry which is preliminary data.</text>
</comment>
<accession>A0ABU3B314</accession>
<dbReference type="EMBL" id="JAVRFH010000456">
    <property type="protein sequence ID" value="MDT0616836.1"/>
    <property type="molecule type" value="Genomic_DNA"/>
</dbReference>
<dbReference type="InterPro" id="IPR038717">
    <property type="entry name" value="Tc1-like_DDE_dom"/>
</dbReference>
<proteinExistence type="predicted"/>
<keyword evidence="3" id="KW-1185">Reference proteome</keyword>
<evidence type="ECO:0000313" key="2">
    <source>
        <dbReference type="EMBL" id="MDT0616836.1"/>
    </source>
</evidence>
<protein>
    <submittedName>
        <fullName evidence="2">Transposase</fullName>
    </submittedName>
</protein>
<sequence length="59" mass="6902">LDGPIVVVWDNLNTHLATGLKRYEADHDWLTTVRLPPYAPDLRRHPLSERDRLVWAGWV</sequence>
<evidence type="ECO:0000259" key="1">
    <source>
        <dbReference type="Pfam" id="PF13358"/>
    </source>
</evidence>